<evidence type="ECO:0000313" key="3">
    <source>
        <dbReference type="Proteomes" id="UP000032366"/>
    </source>
</evidence>
<evidence type="ECO:0000313" key="2">
    <source>
        <dbReference type="EMBL" id="SUN02192.1"/>
    </source>
</evidence>
<dbReference type="Proteomes" id="UP000254100">
    <property type="component" value="Unassembled WGS sequence"/>
</dbReference>
<proteinExistence type="predicted"/>
<keyword evidence="3" id="KW-1185">Reference proteome</keyword>
<gene>
    <name evidence="2" type="ORF">NCTC13832_02431</name>
    <name evidence="1" type="ORF">TP70_00805</name>
</gene>
<evidence type="ECO:0000313" key="1">
    <source>
        <dbReference type="EMBL" id="KIX91740.1"/>
    </source>
</evidence>
<reference evidence="1 3" key="1">
    <citation type="submission" date="2015-01" db="EMBL/GenBank/DDBJ databases">
        <authorList>
            <person name="Guo J."/>
        </authorList>
    </citation>
    <scope>NUCLEOTIDE SEQUENCE [LARGE SCALE GENOMIC DNA]</scope>
    <source>
        <strain evidence="1 3">DSM 22147</strain>
    </source>
</reference>
<reference evidence="2 4" key="2">
    <citation type="submission" date="2018-06" db="EMBL/GenBank/DDBJ databases">
        <authorList>
            <consortium name="Pathogen Informatics"/>
            <person name="Doyle S."/>
        </authorList>
    </citation>
    <scope>NUCLEOTIDE SEQUENCE [LARGE SCALE GENOMIC DNA]</scope>
    <source>
        <strain evidence="2 4">NCTC13832</strain>
    </source>
</reference>
<sequence>MAGSFKMPLSDYYTTSSNIKKEVSNLKDAVNDNFLDLVSKHISSLDSRDQASVEAIEAYTTAKTELTTIEDHEDKLSKMASEGEDNPLYSVVTIDNSYSTTFAGIDTGVTSPAVKSAMGIVRDDIESVARYRTFTDQIKKYGAEIGDKD</sequence>
<protein>
    <submittedName>
        <fullName evidence="2">Uncharacterized protein</fullName>
    </submittedName>
</protein>
<dbReference type="EMBL" id="JXWY01000003">
    <property type="protein sequence ID" value="KIX91740.1"/>
    <property type="molecule type" value="Genomic_DNA"/>
</dbReference>
<dbReference type="AlphaFoldDB" id="A0A0D6XTG7"/>
<name>A0A0D6XTG7_9STAP</name>
<evidence type="ECO:0000313" key="4">
    <source>
        <dbReference type="Proteomes" id="UP000254100"/>
    </source>
</evidence>
<dbReference type="EMBL" id="UHDT01000004">
    <property type="protein sequence ID" value="SUN02192.1"/>
    <property type="molecule type" value="Genomic_DNA"/>
</dbReference>
<dbReference type="RefSeq" id="WP_042740065.1">
    <property type="nucleotide sequence ID" value="NZ_JXWY01000003.1"/>
</dbReference>
<dbReference type="STRING" id="569857.TP70_00805"/>
<organism evidence="2 4">
    <name type="scientific">Staphylococcus microti</name>
    <dbReference type="NCBI Taxonomy" id="569857"/>
    <lineage>
        <taxon>Bacteria</taxon>
        <taxon>Bacillati</taxon>
        <taxon>Bacillota</taxon>
        <taxon>Bacilli</taxon>
        <taxon>Bacillales</taxon>
        <taxon>Staphylococcaceae</taxon>
        <taxon>Staphylococcus</taxon>
    </lineage>
</organism>
<dbReference type="Proteomes" id="UP000032366">
    <property type="component" value="Unassembled WGS sequence"/>
</dbReference>
<accession>A0A0D6XTG7</accession>